<dbReference type="Proteomes" id="UP000054826">
    <property type="component" value="Unassembled WGS sequence"/>
</dbReference>
<gene>
    <name evidence="3" type="ORF">T4C_11545</name>
    <name evidence="1" type="ORF">T4E_5745</name>
    <name evidence="2" type="ORF">T4E_8930</name>
</gene>
<accession>A0A0V0XPL8</accession>
<name>A0A0V0XPL8_TRIPS</name>
<dbReference type="EMBL" id="JYDU01000182">
    <property type="protein sequence ID" value="KRX89888.1"/>
    <property type="molecule type" value="Genomic_DNA"/>
</dbReference>
<protein>
    <submittedName>
        <fullName evidence="2">Uncharacterized protein</fullName>
    </submittedName>
</protein>
<dbReference type="EMBL" id="JYDV01000016">
    <property type="protein sequence ID" value="KRZ42166.1"/>
    <property type="molecule type" value="Genomic_DNA"/>
</dbReference>
<comment type="caution">
    <text evidence="2">The sequence shown here is derived from an EMBL/GenBank/DDBJ whole genome shotgun (WGS) entry which is preliminary data.</text>
</comment>
<evidence type="ECO:0000313" key="3">
    <source>
        <dbReference type="EMBL" id="KRZ42166.1"/>
    </source>
</evidence>
<sequence length="75" mass="8678">MGFRPRLTISNEFTTETVDNHNARVRETGKRYPSKSLQDEYKKDWTKVAHSLDIFLQKSSFISANFPLNFHASTA</sequence>
<reference evidence="4 5" key="1">
    <citation type="submission" date="2015-01" db="EMBL/GenBank/DDBJ databases">
        <title>Evolution of Trichinella species and genotypes.</title>
        <authorList>
            <person name="Korhonen P.K."/>
            <person name="Edoardo P."/>
            <person name="Giuseppe L.R."/>
            <person name="Gasser R.B."/>
        </authorList>
    </citation>
    <scope>NUCLEOTIDE SEQUENCE [LARGE SCALE GENOMIC DNA]</scope>
    <source>
        <strain evidence="2">ISS141</strain>
        <strain evidence="3">ISS176</strain>
    </source>
</reference>
<evidence type="ECO:0000313" key="5">
    <source>
        <dbReference type="Proteomes" id="UP000054826"/>
    </source>
</evidence>
<dbReference type="EMBL" id="JYDU01000182">
    <property type="protein sequence ID" value="KRX89901.1"/>
    <property type="molecule type" value="Genomic_DNA"/>
</dbReference>
<evidence type="ECO:0000313" key="2">
    <source>
        <dbReference type="EMBL" id="KRX89901.1"/>
    </source>
</evidence>
<dbReference type="Proteomes" id="UP000054815">
    <property type="component" value="Unassembled WGS sequence"/>
</dbReference>
<organism evidence="2 4">
    <name type="scientific">Trichinella pseudospiralis</name>
    <name type="common">Parasitic roundworm</name>
    <dbReference type="NCBI Taxonomy" id="6337"/>
    <lineage>
        <taxon>Eukaryota</taxon>
        <taxon>Metazoa</taxon>
        <taxon>Ecdysozoa</taxon>
        <taxon>Nematoda</taxon>
        <taxon>Enoplea</taxon>
        <taxon>Dorylaimia</taxon>
        <taxon>Trichinellida</taxon>
        <taxon>Trichinellidae</taxon>
        <taxon>Trichinella</taxon>
    </lineage>
</organism>
<evidence type="ECO:0000313" key="1">
    <source>
        <dbReference type="EMBL" id="KRX89888.1"/>
    </source>
</evidence>
<proteinExistence type="predicted"/>
<evidence type="ECO:0000313" key="4">
    <source>
        <dbReference type="Proteomes" id="UP000054815"/>
    </source>
</evidence>
<dbReference type="AlphaFoldDB" id="A0A0V0XPL8"/>